<evidence type="ECO:0000259" key="5">
    <source>
        <dbReference type="Pfam" id="PF25919"/>
    </source>
</evidence>
<sequence>MRQLNHLIIQRCWVIGFLASSLLPLSLTACNRNANEPSAAQERASISRQQSAANASAPEAALADDEIALIGDDITTAKAERYQPSTTVTGTLQNAEQTAVQSTVNAQVQQVLADVGSAVKQGQPLVILDIADTQNQLAQAEADVAAAEAQAKVADTLAQKNKMLLDKGFVAQIEYDRSVADAIAQQQAVVAKRAQLANIKKRFGDTTIKAPSDGVIASRSVDVGQVVAPNQTLMQIVNPNKLEFAANVPSEAQSQLSVGQSVPFSVGRQTDRSTQEAGGASLTTPSTAPYVGQISRIAPQVDPTSRQLTIYVAVQPNKDLRAGMFATGTLSYGQVQTGVLLPATAVRLDSATAAPTTTPQIGMVWVIGQDHRLRHQPVTIIRQDAPTNQYLVSGIEAGTVVTTVPLQPDDAGKRVVVK</sequence>
<protein>
    <submittedName>
        <fullName evidence="7">Multidrug resistance protein MdtN</fullName>
    </submittedName>
</protein>
<comment type="similarity">
    <text evidence="1">Belongs to the membrane fusion protein (MFP) (TC 8.A.1) family.</text>
</comment>
<feature type="chain" id="PRO_5016590826" evidence="4">
    <location>
        <begin position="30"/>
        <end position="418"/>
    </location>
</feature>
<accession>A0A378Q6G4</accession>
<evidence type="ECO:0000256" key="4">
    <source>
        <dbReference type="SAM" id="SignalP"/>
    </source>
</evidence>
<gene>
    <name evidence="7" type="ORF">NCTC11091_01804</name>
</gene>
<evidence type="ECO:0000313" key="7">
    <source>
        <dbReference type="EMBL" id="STY95994.1"/>
    </source>
</evidence>
<reference evidence="7 8" key="1">
    <citation type="submission" date="2018-06" db="EMBL/GenBank/DDBJ databases">
        <authorList>
            <consortium name="Pathogen Informatics"/>
            <person name="Doyle S."/>
        </authorList>
    </citation>
    <scope>NUCLEOTIDE SEQUENCE [LARGE SCALE GENOMIC DNA]</scope>
    <source>
        <strain evidence="7 8">NCTC11091</strain>
    </source>
</reference>
<keyword evidence="2" id="KW-0175">Coiled coil</keyword>
<dbReference type="SUPFAM" id="SSF111369">
    <property type="entry name" value="HlyD-like secretion proteins"/>
    <property type="match status" value="1"/>
</dbReference>
<dbReference type="Gene3D" id="2.40.50.100">
    <property type="match status" value="1"/>
</dbReference>
<evidence type="ECO:0000256" key="1">
    <source>
        <dbReference type="ARBA" id="ARBA00009477"/>
    </source>
</evidence>
<evidence type="ECO:0000313" key="8">
    <source>
        <dbReference type="Proteomes" id="UP000255193"/>
    </source>
</evidence>
<feature type="coiled-coil region" evidence="2">
    <location>
        <begin position="130"/>
        <end position="157"/>
    </location>
</feature>
<feature type="domain" description="CusB-like barrel-sandwich hybrid" evidence="5">
    <location>
        <begin position="98"/>
        <end position="236"/>
    </location>
</feature>
<evidence type="ECO:0000256" key="3">
    <source>
        <dbReference type="SAM" id="MobiDB-lite"/>
    </source>
</evidence>
<dbReference type="InterPro" id="IPR058792">
    <property type="entry name" value="Beta-barrel_RND_2"/>
</dbReference>
<dbReference type="InterPro" id="IPR058790">
    <property type="entry name" value="BSH_CusB"/>
</dbReference>
<dbReference type="AlphaFoldDB" id="A0A378Q6G4"/>
<dbReference type="Proteomes" id="UP000255193">
    <property type="component" value="Unassembled WGS sequence"/>
</dbReference>
<dbReference type="GO" id="GO:0015562">
    <property type="term" value="F:efflux transmembrane transporter activity"/>
    <property type="evidence" value="ECO:0007669"/>
    <property type="project" value="TreeGrafter"/>
</dbReference>
<dbReference type="GO" id="GO:1990281">
    <property type="term" value="C:efflux pump complex"/>
    <property type="evidence" value="ECO:0007669"/>
    <property type="project" value="TreeGrafter"/>
</dbReference>
<dbReference type="Gene3D" id="2.40.420.20">
    <property type="match status" value="1"/>
</dbReference>
<organism evidence="7 8">
    <name type="scientific">Faucicola atlantae</name>
    <dbReference type="NCBI Taxonomy" id="34059"/>
    <lineage>
        <taxon>Bacteria</taxon>
        <taxon>Pseudomonadati</taxon>
        <taxon>Pseudomonadota</taxon>
        <taxon>Gammaproteobacteria</taxon>
        <taxon>Moraxellales</taxon>
        <taxon>Moraxellaceae</taxon>
        <taxon>Faucicola</taxon>
    </lineage>
</organism>
<dbReference type="Pfam" id="PF25954">
    <property type="entry name" value="Beta-barrel_RND_2"/>
    <property type="match status" value="1"/>
</dbReference>
<dbReference type="PANTHER" id="PTHR30469">
    <property type="entry name" value="MULTIDRUG RESISTANCE PROTEIN MDTA"/>
    <property type="match status" value="1"/>
</dbReference>
<feature type="signal peptide" evidence="4">
    <location>
        <begin position="1"/>
        <end position="29"/>
    </location>
</feature>
<evidence type="ECO:0000259" key="6">
    <source>
        <dbReference type="Pfam" id="PF25954"/>
    </source>
</evidence>
<evidence type="ECO:0000256" key="2">
    <source>
        <dbReference type="SAM" id="Coils"/>
    </source>
</evidence>
<dbReference type="PANTHER" id="PTHR30469:SF38">
    <property type="entry name" value="HLYD FAMILY SECRETION PROTEIN"/>
    <property type="match status" value="1"/>
</dbReference>
<dbReference type="EMBL" id="UGQA01000001">
    <property type="protein sequence ID" value="STY95994.1"/>
    <property type="molecule type" value="Genomic_DNA"/>
</dbReference>
<dbReference type="RefSeq" id="WP_079352257.1">
    <property type="nucleotide sequence ID" value="NZ_MXAO01000084.1"/>
</dbReference>
<dbReference type="Pfam" id="PF25919">
    <property type="entry name" value="BSH_CusB"/>
    <property type="match status" value="1"/>
</dbReference>
<proteinExistence type="inferred from homology"/>
<dbReference type="Gene3D" id="2.40.30.170">
    <property type="match status" value="1"/>
</dbReference>
<dbReference type="PROSITE" id="PS51257">
    <property type="entry name" value="PROKAR_LIPOPROTEIN"/>
    <property type="match status" value="1"/>
</dbReference>
<dbReference type="Gene3D" id="1.10.287.470">
    <property type="entry name" value="Helix hairpin bin"/>
    <property type="match status" value="1"/>
</dbReference>
<dbReference type="InterPro" id="IPR006143">
    <property type="entry name" value="RND_pump_MFP"/>
</dbReference>
<feature type="region of interest" description="Disordered" evidence="3">
    <location>
        <begin position="268"/>
        <end position="287"/>
    </location>
</feature>
<keyword evidence="4" id="KW-0732">Signal</keyword>
<feature type="domain" description="CusB-like beta-barrel" evidence="6">
    <location>
        <begin position="287"/>
        <end position="331"/>
    </location>
</feature>
<dbReference type="NCBIfam" id="TIGR01730">
    <property type="entry name" value="RND_mfp"/>
    <property type="match status" value="1"/>
</dbReference>
<name>A0A378Q6G4_9GAMM</name>